<proteinExistence type="predicted"/>
<dbReference type="EMBL" id="GG662797">
    <property type="protein sequence ID" value="EAR83346.1"/>
    <property type="molecule type" value="Genomic_DNA"/>
</dbReference>
<evidence type="ECO:0000313" key="2">
    <source>
        <dbReference type="Proteomes" id="UP000009168"/>
    </source>
</evidence>
<reference evidence="2" key="1">
    <citation type="journal article" date="2006" name="PLoS Biol.">
        <title>Macronuclear genome sequence of the ciliate Tetrahymena thermophila, a model eukaryote.</title>
        <authorList>
            <person name="Eisen J.A."/>
            <person name="Coyne R.S."/>
            <person name="Wu M."/>
            <person name="Wu D."/>
            <person name="Thiagarajan M."/>
            <person name="Wortman J.R."/>
            <person name="Badger J.H."/>
            <person name="Ren Q."/>
            <person name="Amedeo P."/>
            <person name="Jones K.M."/>
            <person name="Tallon L.J."/>
            <person name="Delcher A.L."/>
            <person name="Salzberg S.L."/>
            <person name="Silva J.C."/>
            <person name="Haas B.J."/>
            <person name="Majoros W.H."/>
            <person name="Farzad M."/>
            <person name="Carlton J.M."/>
            <person name="Smith R.K. Jr."/>
            <person name="Garg J."/>
            <person name="Pearlman R.E."/>
            <person name="Karrer K.M."/>
            <person name="Sun L."/>
            <person name="Manning G."/>
            <person name="Elde N.C."/>
            <person name="Turkewitz A.P."/>
            <person name="Asai D.J."/>
            <person name="Wilkes D.E."/>
            <person name="Wang Y."/>
            <person name="Cai H."/>
            <person name="Collins K."/>
            <person name="Stewart B.A."/>
            <person name="Lee S.R."/>
            <person name="Wilamowska K."/>
            <person name="Weinberg Z."/>
            <person name="Ruzzo W.L."/>
            <person name="Wloga D."/>
            <person name="Gaertig J."/>
            <person name="Frankel J."/>
            <person name="Tsao C.-C."/>
            <person name="Gorovsky M.A."/>
            <person name="Keeling P.J."/>
            <person name="Waller R.F."/>
            <person name="Patron N.J."/>
            <person name="Cherry J.M."/>
            <person name="Stover N.A."/>
            <person name="Krieger C.J."/>
            <person name="del Toro C."/>
            <person name="Ryder H.F."/>
            <person name="Williamson S.C."/>
            <person name="Barbeau R.A."/>
            <person name="Hamilton E.P."/>
            <person name="Orias E."/>
        </authorList>
    </citation>
    <scope>NUCLEOTIDE SEQUENCE [LARGE SCALE GENOMIC DNA]</scope>
    <source>
        <strain evidence="2">SB210</strain>
    </source>
</reference>
<dbReference type="InParanoid" id="Q22DL2"/>
<dbReference type="AlphaFoldDB" id="Q22DL2"/>
<dbReference type="RefSeq" id="XP_001031009.1">
    <property type="nucleotide sequence ID" value="XM_001031009.1"/>
</dbReference>
<name>Q22DL2_TETTS</name>
<dbReference type="Proteomes" id="UP000009168">
    <property type="component" value="Unassembled WGS sequence"/>
</dbReference>
<dbReference type="HOGENOM" id="CLU_1744201_0_0_1"/>
<organism evidence="1 2">
    <name type="scientific">Tetrahymena thermophila (strain SB210)</name>
    <dbReference type="NCBI Taxonomy" id="312017"/>
    <lineage>
        <taxon>Eukaryota</taxon>
        <taxon>Sar</taxon>
        <taxon>Alveolata</taxon>
        <taxon>Ciliophora</taxon>
        <taxon>Intramacronucleata</taxon>
        <taxon>Oligohymenophorea</taxon>
        <taxon>Hymenostomatida</taxon>
        <taxon>Tetrahymenina</taxon>
        <taxon>Tetrahymenidae</taxon>
        <taxon>Tetrahymena</taxon>
    </lineage>
</organism>
<gene>
    <name evidence="1" type="ORF">TTHERM_00942670</name>
</gene>
<evidence type="ECO:0000313" key="1">
    <source>
        <dbReference type="EMBL" id="EAR83346.1"/>
    </source>
</evidence>
<protein>
    <submittedName>
        <fullName evidence="1">Uncharacterized protein</fullName>
    </submittedName>
</protein>
<accession>Q22DL2</accession>
<dbReference type="KEGG" id="tet:TTHERM_00942670"/>
<keyword evidence="2" id="KW-1185">Reference proteome</keyword>
<sequence length="150" mass="17605">MQVQIYGIILIHHFLLKISPTKIKFKSSQITQQQTIIIFDLPFLINYLYLIKEYLPLQVSFASLSGATLVFNQIPQPTNEINRFQVPPPLWSFNLWHLKETNSNSDKSIFYHANSSIHFLCEVFGQRNETNNFQSLKKINQLLRIQDTKH</sequence>
<dbReference type="GeneID" id="7837124"/>